<proteinExistence type="predicted"/>
<dbReference type="Pfam" id="PF00534">
    <property type="entry name" value="Glycos_transf_1"/>
    <property type="match status" value="1"/>
</dbReference>
<name>F7XNH5_METZD</name>
<dbReference type="EMBL" id="CP002101">
    <property type="protein sequence ID" value="AEH61231.1"/>
    <property type="molecule type" value="Genomic_DNA"/>
</dbReference>
<dbReference type="PANTHER" id="PTHR12526:SF625">
    <property type="entry name" value="PHOSPHATIDYLINOSITOL GLYCAN-CLASS A"/>
    <property type="match status" value="1"/>
</dbReference>
<dbReference type="InterPro" id="IPR001296">
    <property type="entry name" value="Glyco_trans_1"/>
</dbReference>
<dbReference type="CDD" id="cd03801">
    <property type="entry name" value="GT4_PimA-like"/>
    <property type="match status" value="1"/>
</dbReference>
<sequence length="407" mass="46194">MKNVNLIYDQYGGFEIKRTKLKVGMFSWESLYSVKVGGIAPHVSELSETLAKKGHEVHLFTRSGGLPDYEQINGVHYHRISHDQSGNIVHQMDKMCDAMYYRYREVIREYGDLDILHGHDWHPVNVLCRIKAEDGTPFILTYHSTEWGRNGNKHGDWWEATEISHREWLGGYEAAEVIITSNILKSEVQYLYQIPDYKISIIPNGIYAGKMRKKLDPGMIKRRYGISPLAPVILFIGRMSYQKGPDLMVQAIPNVLAHRPDAQFVFIGEGEMRPYCQQIAWDSGVAHATHFLGYAPDEEAIDWNNACDIVCVPSRNEPFGIVVLEAWDAGKTVVATDAVKLIDCFINGITVYQNPDSIAWGINYVLDGMGLRKLGEEGQHLVETKYNWDSVSYSTVNVYIKASSENI</sequence>
<evidence type="ECO:0000313" key="3">
    <source>
        <dbReference type="EMBL" id="AEH61231.1"/>
    </source>
</evidence>
<dbReference type="Gene3D" id="3.40.50.2000">
    <property type="entry name" value="Glycogen Phosphorylase B"/>
    <property type="match status" value="2"/>
</dbReference>
<evidence type="ECO:0000259" key="2">
    <source>
        <dbReference type="Pfam" id="PF13439"/>
    </source>
</evidence>
<dbReference type="SUPFAM" id="SSF53756">
    <property type="entry name" value="UDP-Glycosyltransferase/glycogen phosphorylase"/>
    <property type="match status" value="1"/>
</dbReference>
<protein>
    <submittedName>
        <fullName evidence="3">Glycosyl transferase group 1</fullName>
    </submittedName>
</protein>
<feature type="domain" description="Glycosyltransferase subfamily 4-like N-terminal" evidence="2">
    <location>
        <begin position="36"/>
        <end position="206"/>
    </location>
</feature>
<keyword evidence="3" id="KW-0808">Transferase</keyword>
<evidence type="ECO:0000259" key="1">
    <source>
        <dbReference type="Pfam" id="PF00534"/>
    </source>
</evidence>
<reference evidence="3 4" key="1">
    <citation type="submission" date="2010-07" db="EMBL/GenBank/DDBJ databases">
        <title>The complete genome of Methanosalsum zhilinae DSM 4017.</title>
        <authorList>
            <consortium name="US DOE Joint Genome Institute (JGI-PGF)"/>
            <person name="Lucas S."/>
            <person name="Copeland A."/>
            <person name="Lapidus A."/>
            <person name="Glavina del Rio T."/>
            <person name="Dalin E."/>
            <person name="Tice H."/>
            <person name="Bruce D."/>
            <person name="Goodwin L."/>
            <person name="Pitluck S."/>
            <person name="Kyrpides N."/>
            <person name="Mavromatis K."/>
            <person name="Ovchinnikova G."/>
            <person name="Daligault H."/>
            <person name="Detter J.C."/>
            <person name="Han C."/>
            <person name="Tapia R."/>
            <person name="Larimer F."/>
            <person name="Land M."/>
            <person name="Hauser L."/>
            <person name="Markowitz V."/>
            <person name="Cheng J.-F."/>
            <person name="Hugenholtz P."/>
            <person name="Woyke T."/>
            <person name="Wu D."/>
            <person name="Spring S."/>
            <person name="Schueler E."/>
            <person name="Brambilla E."/>
            <person name="Klenk H.-P."/>
            <person name="Eisen J.A."/>
        </authorList>
    </citation>
    <scope>NUCLEOTIDE SEQUENCE [LARGE SCALE GENOMIC DNA]</scope>
    <source>
        <strain evidence="4">DSM 4017 / NBRC 107636 / OCM 62 / WeN5</strain>
    </source>
</reference>
<dbReference type="Proteomes" id="UP000006622">
    <property type="component" value="Chromosome"/>
</dbReference>
<gene>
    <name evidence="3" type="ordered locus">Mzhil_1387</name>
</gene>
<keyword evidence="4" id="KW-1185">Reference proteome</keyword>
<dbReference type="AlphaFoldDB" id="F7XNH5"/>
<dbReference type="OrthoDB" id="132546at2157"/>
<dbReference type="RefSeq" id="WP_013898668.1">
    <property type="nucleotide sequence ID" value="NC_015676.1"/>
</dbReference>
<dbReference type="Pfam" id="PF13439">
    <property type="entry name" value="Glyco_transf_4"/>
    <property type="match status" value="1"/>
</dbReference>
<dbReference type="STRING" id="679901.Mzhil_1387"/>
<dbReference type="PANTHER" id="PTHR12526">
    <property type="entry name" value="GLYCOSYLTRANSFERASE"/>
    <property type="match status" value="1"/>
</dbReference>
<feature type="domain" description="Glycosyl transferase family 1" evidence="1">
    <location>
        <begin position="225"/>
        <end position="371"/>
    </location>
</feature>
<organism evidence="3 4">
    <name type="scientific">Methanosalsum zhilinae (strain DSM 4017 / NBRC 107636 / OCM 62 / WeN5)</name>
    <name type="common">Methanohalophilus zhilinae</name>
    <dbReference type="NCBI Taxonomy" id="679901"/>
    <lineage>
        <taxon>Archaea</taxon>
        <taxon>Methanobacteriati</taxon>
        <taxon>Methanobacteriota</taxon>
        <taxon>Stenosarchaea group</taxon>
        <taxon>Methanomicrobia</taxon>
        <taxon>Methanosarcinales</taxon>
        <taxon>Methanosarcinaceae</taxon>
        <taxon>Methanosalsum</taxon>
    </lineage>
</organism>
<dbReference type="GO" id="GO:0016757">
    <property type="term" value="F:glycosyltransferase activity"/>
    <property type="evidence" value="ECO:0007669"/>
    <property type="project" value="InterPro"/>
</dbReference>
<dbReference type="InterPro" id="IPR028098">
    <property type="entry name" value="Glyco_trans_4-like_N"/>
</dbReference>
<dbReference type="KEGG" id="mzh:Mzhil_1387"/>
<dbReference type="GeneID" id="10823024"/>
<dbReference type="HOGENOM" id="CLU_009583_2_3_2"/>
<evidence type="ECO:0000313" key="4">
    <source>
        <dbReference type="Proteomes" id="UP000006622"/>
    </source>
</evidence>
<accession>F7XNH5</accession>